<dbReference type="Pfam" id="PF19589">
    <property type="entry name" value="DUF6095"/>
    <property type="match status" value="1"/>
</dbReference>
<organism evidence="2 3">
    <name type="scientific">Wocania arenilitoris</name>
    <dbReference type="NCBI Taxonomy" id="2044858"/>
    <lineage>
        <taxon>Bacteria</taxon>
        <taxon>Pseudomonadati</taxon>
        <taxon>Bacteroidota</taxon>
        <taxon>Flavobacteriia</taxon>
        <taxon>Flavobacteriales</taxon>
        <taxon>Flavobacteriaceae</taxon>
        <taxon>Wocania</taxon>
    </lineage>
</organism>
<keyword evidence="1" id="KW-0472">Membrane</keyword>
<dbReference type="RefSeq" id="WP_237240718.1">
    <property type="nucleotide sequence ID" value="NZ_JAKKDU010000018.1"/>
</dbReference>
<dbReference type="AlphaFoldDB" id="A0AAE3ERK6"/>
<sequence length="79" mass="8777">METSKTDKNLLVKGLKTMAISLGCMFLGPTLYYIALTNKEKPLYIPILIIAIIVCVLAIFFAFKGINTILDSMFKKSNS</sequence>
<protein>
    <submittedName>
        <fullName evidence="2">DUF6095 family protein</fullName>
    </submittedName>
</protein>
<name>A0AAE3ERK6_9FLAO</name>
<keyword evidence="1" id="KW-1133">Transmembrane helix</keyword>
<feature type="transmembrane region" description="Helical" evidence="1">
    <location>
        <begin position="18"/>
        <end position="36"/>
    </location>
</feature>
<gene>
    <name evidence="2" type="ORF">L3X37_13615</name>
</gene>
<dbReference type="EMBL" id="JAKKDU010000018">
    <property type="protein sequence ID" value="MCF7569387.1"/>
    <property type="molecule type" value="Genomic_DNA"/>
</dbReference>
<proteinExistence type="predicted"/>
<feature type="transmembrane region" description="Helical" evidence="1">
    <location>
        <begin position="43"/>
        <end position="63"/>
    </location>
</feature>
<dbReference type="InterPro" id="IPR046077">
    <property type="entry name" value="DUF6095"/>
</dbReference>
<evidence type="ECO:0000256" key="1">
    <source>
        <dbReference type="SAM" id="Phobius"/>
    </source>
</evidence>
<dbReference type="Proteomes" id="UP001199795">
    <property type="component" value="Unassembled WGS sequence"/>
</dbReference>
<evidence type="ECO:0000313" key="2">
    <source>
        <dbReference type="EMBL" id="MCF7569387.1"/>
    </source>
</evidence>
<accession>A0AAE3ERK6</accession>
<reference evidence="2" key="1">
    <citation type="submission" date="2022-01" db="EMBL/GenBank/DDBJ databases">
        <title>Draft genome sequence of Sabulilitoribacter arenilitoris KCTC 52401.</title>
        <authorList>
            <person name="Oh J.-S."/>
        </authorList>
    </citation>
    <scope>NUCLEOTIDE SEQUENCE</scope>
    <source>
        <strain evidence="2">HMF6543</strain>
    </source>
</reference>
<keyword evidence="3" id="KW-1185">Reference proteome</keyword>
<evidence type="ECO:0000313" key="3">
    <source>
        <dbReference type="Proteomes" id="UP001199795"/>
    </source>
</evidence>
<keyword evidence="1" id="KW-0812">Transmembrane</keyword>
<comment type="caution">
    <text evidence="2">The sequence shown here is derived from an EMBL/GenBank/DDBJ whole genome shotgun (WGS) entry which is preliminary data.</text>
</comment>